<proteinExistence type="predicted"/>
<dbReference type="GO" id="GO:0006629">
    <property type="term" value="P:lipid metabolic process"/>
    <property type="evidence" value="ECO:0007669"/>
    <property type="project" value="InterPro"/>
</dbReference>
<dbReference type="WBParaSite" id="ACRNAN_scaffold4401.g28990.t1">
    <property type="protein sequence ID" value="ACRNAN_scaffold4401.g28990.t1"/>
    <property type="gene ID" value="ACRNAN_scaffold4401.g28990"/>
</dbReference>
<feature type="domain" description="Fungal lipase-type" evidence="1">
    <location>
        <begin position="48"/>
        <end position="182"/>
    </location>
</feature>
<evidence type="ECO:0000313" key="2">
    <source>
        <dbReference type="Proteomes" id="UP000887540"/>
    </source>
</evidence>
<keyword evidence="2" id="KW-1185">Reference proteome</keyword>
<protein>
    <submittedName>
        <fullName evidence="3">Fungal lipase-like domain-containing protein</fullName>
    </submittedName>
</protein>
<dbReference type="InterPro" id="IPR029058">
    <property type="entry name" value="AB_hydrolase_fold"/>
</dbReference>
<dbReference type="AlphaFoldDB" id="A0A914DX69"/>
<evidence type="ECO:0000313" key="3">
    <source>
        <dbReference type="WBParaSite" id="ACRNAN_scaffold4401.g28990.t1"/>
    </source>
</evidence>
<accession>A0A914DX69</accession>
<dbReference type="Pfam" id="PF01764">
    <property type="entry name" value="Lipase_3"/>
    <property type="match status" value="1"/>
</dbReference>
<organism evidence="2 3">
    <name type="scientific">Acrobeloides nanus</name>
    <dbReference type="NCBI Taxonomy" id="290746"/>
    <lineage>
        <taxon>Eukaryota</taxon>
        <taxon>Metazoa</taxon>
        <taxon>Ecdysozoa</taxon>
        <taxon>Nematoda</taxon>
        <taxon>Chromadorea</taxon>
        <taxon>Rhabditida</taxon>
        <taxon>Tylenchina</taxon>
        <taxon>Cephalobomorpha</taxon>
        <taxon>Cephaloboidea</taxon>
        <taxon>Cephalobidae</taxon>
        <taxon>Acrobeloides</taxon>
    </lineage>
</organism>
<name>A0A914DX69_9BILA</name>
<dbReference type="SUPFAM" id="SSF53474">
    <property type="entry name" value="alpha/beta-Hydrolases"/>
    <property type="match status" value="1"/>
</dbReference>
<sequence>MTRFLDTCFFNATFIKHIDVPCDEFKPNNTQITCAGTVFISNDDQAIVMAFRGTVGSAELAEELSFYNITTTFPGGGTVHKFYYNGLQSMWNNGLRDAFFTAKNTYPTYELWVIGGSMGGALAAITSAYISQLGYMNPKDIKMFSFGEPRIGHMDFASRYASLVPWAYRVVHRNDEVPHAIPLTAGYRHHGNEIWYNNTMADGDPYIECDDIESLNCSDSVPENLWTWNDHGTYFGATSWGYWNCTKFINPPV</sequence>
<reference evidence="3" key="1">
    <citation type="submission" date="2022-11" db="UniProtKB">
        <authorList>
            <consortium name="WormBaseParasite"/>
        </authorList>
    </citation>
    <scope>IDENTIFICATION</scope>
</reference>
<evidence type="ECO:0000259" key="1">
    <source>
        <dbReference type="Pfam" id="PF01764"/>
    </source>
</evidence>
<dbReference type="Gene3D" id="3.40.50.1820">
    <property type="entry name" value="alpha/beta hydrolase"/>
    <property type="match status" value="1"/>
</dbReference>
<dbReference type="CDD" id="cd00519">
    <property type="entry name" value="Lipase_3"/>
    <property type="match status" value="1"/>
</dbReference>
<dbReference type="Proteomes" id="UP000887540">
    <property type="component" value="Unplaced"/>
</dbReference>
<dbReference type="InterPro" id="IPR002921">
    <property type="entry name" value="Fungal_lipase-type"/>
</dbReference>
<dbReference type="PANTHER" id="PTHR45908">
    <property type="entry name" value="PROTEIN CBG11750-RELATED"/>
    <property type="match status" value="1"/>
</dbReference>